<dbReference type="EMBL" id="LJSK01000245">
    <property type="protein sequence ID" value="KPI84603.1"/>
    <property type="molecule type" value="Genomic_DNA"/>
</dbReference>
<protein>
    <submittedName>
        <fullName evidence="1">Uncharacterized protein</fullName>
    </submittedName>
</protein>
<reference evidence="1 2" key="1">
    <citation type="journal article" date="2015" name="PLoS Pathog.">
        <title>Leptomonas seymouri: Adaptations to the Dixenous Life Cycle Analyzed by Genome Sequencing, Transcriptome Profiling and Co-infection with Leishmania donovani.</title>
        <authorList>
            <person name="Kraeva N."/>
            <person name="Butenko A."/>
            <person name="Hlavacova J."/>
            <person name="Kostygov A."/>
            <person name="Myskova J."/>
            <person name="Grybchuk D."/>
            <person name="Lestinova T."/>
            <person name="Votypka J."/>
            <person name="Volf P."/>
            <person name="Opperdoes F."/>
            <person name="Flegontov P."/>
            <person name="Lukes J."/>
            <person name="Yurchenko V."/>
        </authorList>
    </citation>
    <scope>NUCLEOTIDE SEQUENCE [LARGE SCALE GENOMIC DNA]</scope>
    <source>
        <strain evidence="1 2">ATCC 30220</strain>
    </source>
</reference>
<gene>
    <name evidence="1" type="ORF">ABL78_6335</name>
</gene>
<accession>A0A0N1HVJ3</accession>
<dbReference type="Proteomes" id="UP000038009">
    <property type="component" value="Unassembled WGS sequence"/>
</dbReference>
<dbReference type="OrthoDB" id="271828at2759"/>
<dbReference type="Gene3D" id="1.25.40.10">
    <property type="entry name" value="Tetratricopeptide repeat domain"/>
    <property type="match status" value="1"/>
</dbReference>
<evidence type="ECO:0000313" key="2">
    <source>
        <dbReference type="Proteomes" id="UP000038009"/>
    </source>
</evidence>
<dbReference type="SUPFAM" id="SSF48452">
    <property type="entry name" value="TPR-like"/>
    <property type="match status" value="1"/>
</dbReference>
<dbReference type="AlphaFoldDB" id="A0A0N1HVJ3"/>
<evidence type="ECO:0000313" key="1">
    <source>
        <dbReference type="EMBL" id="KPI84603.1"/>
    </source>
</evidence>
<dbReference type="VEuPathDB" id="TriTrypDB:Lsey_0245_0020"/>
<dbReference type="InterPro" id="IPR011990">
    <property type="entry name" value="TPR-like_helical_dom_sf"/>
</dbReference>
<sequence length="371" mass="39696">MRLIGNTMLAMRALAPPMRRPAAAVLGLLTLGTHGIVPASPMKAPFSSLHFSCRCCCCSEKNSSSGAVAAVSASATAAPPAFPASAVNVEDFTLNEEVVKRDVENMAKWNALSGEIDAARATGDYRVLLSHVHKGLQMLDEVGAVNAPIQCECLLCMEASQAHFNLGQYDDALRYAERARNSLLQGVKPSLQDKAQIAEIEVFMGFTLCKQGEASEAQELLQKVLTWVDVDAKSAMPMQAVAAVNLRRSVLTGIGQSITLQGSALATKGETSEAKELFAKALDILIEGLNQHIDENDFNLVKSTLDSILTCFEGLGDVAQAVTTCRKYVSWCRRHDDAAGVAEGEAMMADLCARHKVENPLVGEGKGQSEK</sequence>
<name>A0A0N1HVJ3_LEPSE</name>
<comment type="caution">
    <text evidence="1">The sequence shown here is derived from an EMBL/GenBank/DDBJ whole genome shotgun (WGS) entry which is preliminary data.</text>
</comment>
<keyword evidence="2" id="KW-1185">Reference proteome</keyword>
<proteinExistence type="predicted"/>
<dbReference type="OMA" id="IQCECLL"/>
<organism evidence="1 2">
    <name type="scientific">Leptomonas seymouri</name>
    <dbReference type="NCBI Taxonomy" id="5684"/>
    <lineage>
        <taxon>Eukaryota</taxon>
        <taxon>Discoba</taxon>
        <taxon>Euglenozoa</taxon>
        <taxon>Kinetoplastea</taxon>
        <taxon>Metakinetoplastina</taxon>
        <taxon>Trypanosomatida</taxon>
        <taxon>Trypanosomatidae</taxon>
        <taxon>Leishmaniinae</taxon>
        <taxon>Leptomonas</taxon>
    </lineage>
</organism>